<dbReference type="AlphaFoldDB" id="A0AA39TLK3"/>
<reference evidence="1" key="1">
    <citation type="journal article" date="2022" name="Plant J.">
        <title>Strategies of tolerance reflected in two North American maple genomes.</title>
        <authorList>
            <person name="McEvoy S.L."/>
            <person name="Sezen U.U."/>
            <person name="Trouern-Trend A."/>
            <person name="McMahon S.M."/>
            <person name="Schaberg P.G."/>
            <person name="Yang J."/>
            <person name="Wegrzyn J.L."/>
            <person name="Swenson N.G."/>
        </authorList>
    </citation>
    <scope>NUCLEOTIDE SEQUENCE</scope>
    <source>
        <strain evidence="1">NS2018</strain>
    </source>
</reference>
<dbReference type="Proteomes" id="UP001168877">
    <property type="component" value="Unassembled WGS sequence"/>
</dbReference>
<organism evidence="1 2">
    <name type="scientific">Acer saccharum</name>
    <name type="common">Sugar maple</name>
    <dbReference type="NCBI Taxonomy" id="4024"/>
    <lineage>
        <taxon>Eukaryota</taxon>
        <taxon>Viridiplantae</taxon>
        <taxon>Streptophyta</taxon>
        <taxon>Embryophyta</taxon>
        <taxon>Tracheophyta</taxon>
        <taxon>Spermatophyta</taxon>
        <taxon>Magnoliopsida</taxon>
        <taxon>eudicotyledons</taxon>
        <taxon>Gunneridae</taxon>
        <taxon>Pentapetalae</taxon>
        <taxon>rosids</taxon>
        <taxon>malvids</taxon>
        <taxon>Sapindales</taxon>
        <taxon>Sapindaceae</taxon>
        <taxon>Hippocastanoideae</taxon>
        <taxon>Acereae</taxon>
        <taxon>Acer</taxon>
    </lineage>
</organism>
<evidence type="ECO:0000313" key="2">
    <source>
        <dbReference type="Proteomes" id="UP001168877"/>
    </source>
</evidence>
<name>A0AA39TLK3_ACESA</name>
<evidence type="ECO:0000313" key="1">
    <source>
        <dbReference type="EMBL" id="KAK0605865.1"/>
    </source>
</evidence>
<accession>A0AA39TLK3</accession>
<keyword evidence="2" id="KW-1185">Reference proteome</keyword>
<reference evidence="1" key="2">
    <citation type="submission" date="2023-06" db="EMBL/GenBank/DDBJ databases">
        <authorList>
            <person name="Swenson N.G."/>
            <person name="Wegrzyn J.L."/>
            <person name="Mcevoy S.L."/>
        </authorList>
    </citation>
    <scope>NUCLEOTIDE SEQUENCE</scope>
    <source>
        <strain evidence="1">NS2018</strain>
        <tissue evidence="1">Leaf</tissue>
    </source>
</reference>
<sequence>MVMELSVSVDKWKINLGAHLLLQRGRYTGIQVFILLCVCHELCWLGYSGYPASLSLLLKRCLQISGCQVSGYQDTRVSGYSGYYDLMTGVSLEPFSLRLPSAFLVLEILDLTGVGRDSYSSPSASRQGTRIFFPLLLCIPAFFSKLMENSFLVPAILGG</sequence>
<gene>
    <name evidence="1" type="ORF">LWI29_031620</name>
</gene>
<proteinExistence type="predicted"/>
<protein>
    <submittedName>
        <fullName evidence="1">Uncharacterized protein</fullName>
    </submittedName>
</protein>
<comment type="caution">
    <text evidence="1">The sequence shown here is derived from an EMBL/GenBank/DDBJ whole genome shotgun (WGS) entry which is preliminary data.</text>
</comment>
<dbReference type="EMBL" id="JAUESC010000002">
    <property type="protein sequence ID" value="KAK0605865.1"/>
    <property type="molecule type" value="Genomic_DNA"/>
</dbReference>